<dbReference type="GO" id="GO:0051536">
    <property type="term" value="F:iron-sulfur cluster binding"/>
    <property type="evidence" value="ECO:0007669"/>
    <property type="project" value="InterPro"/>
</dbReference>
<reference evidence="2" key="1">
    <citation type="journal article" date="2014" name="Front. Microbiol.">
        <title>High frequency of phylogenetically diverse reductive dehalogenase-homologous genes in deep subseafloor sedimentary metagenomes.</title>
        <authorList>
            <person name="Kawai M."/>
            <person name="Futagami T."/>
            <person name="Toyoda A."/>
            <person name="Takaki Y."/>
            <person name="Nishi S."/>
            <person name="Hori S."/>
            <person name="Arai W."/>
            <person name="Tsubouchi T."/>
            <person name="Morono Y."/>
            <person name="Uchiyama I."/>
            <person name="Ito T."/>
            <person name="Fujiyama A."/>
            <person name="Inagaki F."/>
            <person name="Takami H."/>
        </authorList>
    </citation>
    <scope>NUCLEOTIDE SEQUENCE</scope>
    <source>
        <strain evidence="2">Expedition CK06-06</strain>
    </source>
</reference>
<dbReference type="GO" id="GO:0016625">
    <property type="term" value="F:oxidoreductase activity, acting on the aldehyde or oxo group of donors, iron-sulfur protein as acceptor"/>
    <property type="evidence" value="ECO:0007669"/>
    <property type="project" value="InterPro"/>
</dbReference>
<name>X1PEC9_9ZZZZ</name>
<evidence type="ECO:0000259" key="1">
    <source>
        <dbReference type="Pfam" id="PF02730"/>
    </source>
</evidence>
<dbReference type="EMBL" id="BARV01020612">
    <property type="protein sequence ID" value="GAI29269.1"/>
    <property type="molecule type" value="Genomic_DNA"/>
</dbReference>
<dbReference type="AlphaFoldDB" id="X1PEC9"/>
<dbReference type="Pfam" id="PF02730">
    <property type="entry name" value="AFOR_N"/>
    <property type="match status" value="1"/>
</dbReference>
<dbReference type="Gene3D" id="3.60.9.10">
    <property type="entry name" value="Aldehyde ferredoxin oxidoreductase, N-terminal domain"/>
    <property type="match status" value="1"/>
</dbReference>
<sequence length="57" mass="6353">MENTLKHGWTGTILDVDLSREKIVKRALDKSLALNYIGGRGLTLKLLYDNLKPGTDP</sequence>
<dbReference type="SUPFAM" id="SSF56228">
    <property type="entry name" value="Aldehyde ferredoxin oxidoreductase, N-terminal domain"/>
    <property type="match status" value="1"/>
</dbReference>
<organism evidence="2">
    <name type="scientific">marine sediment metagenome</name>
    <dbReference type="NCBI Taxonomy" id="412755"/>
    <lineage>
        <taxon>unclassified sequences</taxon>
        <taxon>metagenomes</taxon>
        <taxon>ecological metagenomes</taxon>
    </lineage>
</organism>
<evidence type="ECO:0000313" key="2">
    <source>
        <dbReference type="EMBL" id="GAI29269.1"/>
    </source>
</evidence>
<feature type="domain" description="Aldehyde ferredoxin oxidoreductase N-terminal" evidence="1">
    <location>
        <begin position="11"/>
        <end position="57"/>
    </location>
</feature>
<protein>
    <recommendedName>
        <fullName evidence="1">Aldehyde ferredoxin oxidoreductase N-terminal domain-containing protein</fullName>
    </recommendedName>
</protein>
<dbReference type="InterPro" id="IPR051919">
    <property type="entry name" value="W-dependent_AOR"/>
</dbReference>
<feature type="non-terminal residue" evidence="2">
    <location>
        <position position="57"/>
    </location>
</feature>
<dbReference type="InterPro" id="IPR036503">
    <property type="entry name" value="Ald_Fedxn_OxRdtase_N_sf"/>
</dbReference>
<accession>X1PEC9</accession>
<proteinExistence type="predicted"/>
<gene>
    <name evidence="2" type="ORF">S06H3_34352</name>
</gene>
<dbReference type="InterPro" id="IPR013983">
    <property type="entry name" value="Ald_Fedxn_OxRdtase_N"/>
</dbReference>
<comment type="caution">
    <text evidence="2">The sequence shown here is derived from an EMBL/GenBank/DDBJ whole genome shotgun (WGS) entry which is preliminary data.</text>
</comment>
<dbReference type="PANTHER" id="PTHR30038:SF5">
    <property type="entry name" value="ALDEHYDE FERREDOXIN OXIDOREDUCTASE"/>
    <property type="match status" value="1"/>
</dbReference>
<dbReference type="PANTHER" id="PTHR30038">
    <property type="entry name" value="ALDEHYDE FERREDOXIN OXIDOREDUCTASE"/>
    <property type="match status" value="1"/>
</dbReference>